<dbReference type="Gene3D" id="1.10.340.30">
    <property type="entry name" value="Hypothetical protein, domain 2"/>
    <property type="match status" value="1"/>
</dbReference>
<feature type="compositionally biased region" description="Polar residues" evidence="3">
    <location>
        <begin position="61"/>
        <end position="70"/>
    </location>
</feature>
<reference evidence="5" key="1">
    <citation type="submission" date="2023-08" db="EMBL/GenBank/DDBJ databases">
        <authorList>
            <person name="Audoor S."/>
            <person name="Bilcke G."/>
        </authorList>
    </citation>
    <scope>NUCLEOTIDE SEQUENCE</scope>
</reference>
<organism evidence="5 6">
    <name type="scientific">Cylindrotheca closterium</name>
    <dbReference type="NCBI Taxonomy" id="2856"/>
    <lineage>
        <taxon>Eukaryota</taxon>
        <taxon>Sar</taxon>
        <taxon>Stramenopiles</taxon>
        <taxon>Ochrophyta</taxon>
        <taxon>Bacillariophyta</taxon>
        <taxon>Bacillariophyceae</taxon>
        <taxon>Bacillariophycidae</taxon>
        <taxon>Bacillariales</taxon>
        <taxon>Bacillariaceae</taxon>
        <taxon>Cylindrotheca</taxon>
    </lineage>
</organism>
<keyword evidence="6" id="KW-1185">Reference proteome</keyword>
<dbReference type="PANTHER" id="PTHR43003:SF5">
    <property type="entry name" value="DNA-3-METHYLADENINE GLYCOSYLASE"/>
    <property type="match status" value="1"/>
</dbReference>
<name>A0AAD2CJQ3_9STRA</name>
<keyword evidence="1" id="KW-0227">DNA damage</keyword>
<dbReference type="InterPro" id="IPR011257">
    <property type="entry name" value="DNA_glycosylase"/>
</dbReference>
<dbReference type="GO" id="GO:0006307">
    <property type="term" value="P:DNA alkylation repair"/>
    <property type="evidence" value="ECO:0007669"/>
    <property type="project" value="TreeGrafter"/>
</dbReference>
<evidence type="ECO:0000313" key="6">
    <source>
        <dbReference type="Proteomes" id="UP001295423"/>
    </source>
</evidence>
<feature type="domain" description="HhH-GPD" evidence="4">
    <location>
        <begin position="153"/>
        <end position="321"/>
    </location>
</feature>
<dbReference type="GO" id="GO:0008725">
    <property type="term" value="F:DNA-3-methyladenine glycosylase activity"/>
    <property type="evidence" value="ECO:0007669"/>
    <property type="project" value="TreeGrafter"/>
</dbReference>
<sequence>MVTTRSKKRPYDSTEEGKETNQRESKDTSDDVSKRRTTNRSKQAQAKQQDTTAKETDTKTPKSMNPSDVSSFVDKILKEAGIEETKTQNGWCLKEAMTHILKADSGRMFPLVQQHGAPTIFASLQHCKISTGGAAEAMTEPKTCFESLCRIVAGQQLAGAAAMKMWKRLLDLADNGKLTPEKVLELVKNGMEEGLREPVGLSNAKARSIVNIAQAFHNGDLSEEFLKTSEEQKIRKELIKIKGIGPWSCDMFCMFFLELPDIMPIGDLGVRVGMKRYFNLKGSDKHGYLCQKKDLEKMGNATGPFAPYRSVVAYYMWKVADTKDVYQSNSNSKKQSPKNNRKK</sequence>
<feature type="region of interest" description="Disordered" evidence="3">
    <location>
        <begin position="1"/>
        <end position="71"/>
    </location>
</feature>
<evidence type="ECO:0000313" key="5">
    <source>
        <dbReference type="EMBL" id="CAJ1936195.1"/>
    </source>
</evidence>
<evidence type="ECO:0000256" key="1">
    <source>
        <dbReference type="ARBA" id="ARBA00022763"/>
    </source>
</evidence>
<comment type="caution">
    <text evidence="5">The sequence shown here is derived from an EMBL/GenBank/DDBJ whole genome shotgun (WGS) entry which is preliminary data.</text>
</comment>
<dbReference type="Pfam" id="PF00730">
    <property type="entry name" value="HhH-GPD"/>
    <property type="match status" value="1"/>
</dbReference>
<dbReference type="GO" id="GO:0005634">
    <property type="term" value="C:nucleus"/>
    <property type="evidence" value="ECO:0007669"/>
    <property type="project" value="TreeGrafter"/>
</dbReference>
<feature type="compositionally biased region" description="Basic and acidic residues" evidence="3">
    <location>
        <begin position="9"/>
        <end position="34"/>
    </location>
</feature>
<evidence type="ECO:0000256" key="2">
    <source>
        <dbReference type="ARBA" id="ARBA00023204"/>
    </source>
</evidence>
<dbReference type="Proteomes" id="UP001295423">
    <property type="component" value="Unassembled WGS sequence"/>
</dbReference>
<dbReference type="SUPFAM" id="SSF48150">
    <property type="entry name" value="DNA-glycosylase"/>
    <property type="match status" value="1"/>
</dbReference>
<dbReference type="CDD" id="cd00056">
    <property type="entry name" value="ENDO3c"/>
    <property type="match status" value="1"/>
</dbReference>
<dbReference type="GO" id="GO:0032131">
    <property type="term" value="F:alkylated DNA binding"/>
    <property type="evidence" value="ECO:0007669"/>
    <property type="project" value="TreeGrafter"/>
</dbReference>
<protein>
    <recommendedName>
        <fullName evidence="4">HhH-GPD domain-containing protein</fullName>
    </recommendedName>
</protein>
<evidence type="ECO:0000256" key="3">
    <source>
        <dbReference type="SAM" id="MobiDB-lite"/>
    </source>
</evidence>
<feature type="compositionally biased region" description="Low complexity" evidence="3">
    <location>
        <begin position="42"/>
        <end position="51"/>
    </location>
</feature>
<keyword evidence="2" id="KW-0234">DNA repair</keyword>
<dbReference type="Gene3D" id="1.10.1670.40">
    <property type="match status" value="1"/>
</dbReference>
<dbReference type="AlphaFoldDB" id="A0AAD2CJQ3"/>
<evidence type="ECO:0000259" key="4">
    <source>
        <dbReference type="SMART" id="SM00478"/>
    </source>
</evidence>
<gene>
    <name evidence="5" type="ORF">CYCCA115_LOCUS5070</name>
</gene>
<accession>A0AAD2CJQ3</accession>
<dbReference type="PANTHER" id="PTHR43003">
    <property type="entry name" value="DNA-3-METHYLADENINE GLYCOSYLASE"/>
    <property type="match status" value="1"/>
</dbReference>
<dbReference type="InterPro" id="IPR003265">
    <property type="entry name" value="HhH-GPD_domain"/>
</dbReference>
<dbReference type="GO" id="GO:0043916">
    <property type="term" value="F:DNA-7-methylguanine glycosylase activity"/>
    <property type="evidence" value="ECO:0007669"/>
    <property type="project" value="TreeGrafter"/>
</dbReference>
<dbReference type="InterPro" id="IPR051912">
    <property type="entry name" value="Alkylbase_DNA_Glycosylase/TA"/>
</dbReference>
<dbReference type="EMBL" id="CAKOGP040000557">
    <property type="protein sequence ID" value="CAJ1936195.1"/>
    <property type="molecule type" value="Genomic_DNA"/>
</dbReference>
<dbReference type="GO" id="GO:0006285">
    <property type="term" value="P:base-excision repair, AP site formation"/>
    <property type="evidence" value="ECO:0007669"/>
    <property type="project" value="TreeGrafter"/>
</dbReference>
<proteinExistence type="predicted"/>
<dbReference type="SMART" id="SM00478">
    <property type="entry name" value="ENDO3c"/>
    <property type="match status" value="1"/>
</dbReference>
<dbReference type="GO" id="GO:0032993">
    <property type="term" value="C:protein-DNA complex"/>
    <property type="evidence" value="ECO:0007669"/>
    <property type="project" value="TreeGrafter"/>
</dbReference>